<evidence type="ECO:0000256" key="3">
    <source>
        <dbReference type="ARBA" id="ARBA00023015"/>
    </source>
</evidence>
<dbReference type="Pfam" id="PF00158">
    <property type="entry name" value="Sigma54_activat"/>
    <property type="match status" value="1"/>
</dbReference>
<dbReference type="Gene3D" id="3.40.50.300">
    <property type="entry name" value="P-loop containing nucleotide triphosphate hydrolases"/>
    <property type="match status" value="1"/>
</dbReference>
<dbReference type="SUPFAM" id="SSF46689">
    <property type="entry name" value="Homeodomain-like"/>
    <property type="match status" value="1"/>
</dbReference>
<evidence type="ECO:0000256" key="4">
    <source>
        <dbReference type="ARBA" id="ARBA00023125"/>
    </source>
</evidence>
<feature type="domain" description="Sigma-54 factor interaction" evidence="6">
    <location>
        <begin position="16"/>
        <end position="246"/>
    </location>
</feature>
<comment type="caution">
    <text evidence="7">The sequence shown here is derived from an EMBL/GenBank/DDBJ whole genome shotgun (WGS) entry which is preliminary data.</text>
</comment>
<dbReference type="Gene3D" id="1.10.8.60">
    <property type="match status" value="1"/>
</dbReference>
<gene>
    <name evidence="7" type="primary">pspF</name>
    <name evidence="7" type="ORF">C4520_11525</name>
</gene>
<keyword evidence="4" id="KW-0238">DNA-binding</keyword>
<dbReference type="InterPro" id="IPR002197">
    <property type="entry name" value="HTH_Fis"/>
</dbReference>
<evidence type="ECO:0000256" key="2">
    <source>
        <dbReference type="ARBA" id="ARBA00022840"/>
    </source>
</evidence>
<sequence length="341" mass="38701">MGVRRDEARRAGIGEALGQSEVFLDFQERLSRVARVDRPVLLIGERGTGKELAASKLHYLSARWQGPLVALNCAALAPTLIESELFGHEAGAFTSARGRRKGRFEAAHGGTLFLDEVGSIPIEVQEKILRAVEYRSFEQVGSSEQVHVDVRIIGATNADLPALVESGEFKRDLLDRLSFEVLFLPPLRERKGDIALLARHFASRMSFEMGRDGVVEFSDGAIGALERYHWPGNVRELKNVVERAVYRADSLLIDRIEFDPFRDPYERNWVQNQVASEDRHEAQKKSDGVRRPLMQAVEELEMNLISKALEESRYNQKKAAFLLGLTYDQFRGLYRKYKKRL</sequence>
<dbReference type="SUPFAM" id="SSF52540">
    <property type="entry name" value="P-loop containing nucleoside triphosphate hydrolases"/>
    <property type="match status" value="1"/>
</dbReference>
<dbReference type="InterPro" id="IPR014317">
    <property type="entry name" value="Transcription_activator_PspF"/>
</dbReference>
<dbReference type="InterPro" id="IPR002078">
    <property type="entry name" value="Sigma_54_int"/>
</dbReference>
<dbReference type="PANTHER" id="PTHR32071:SF38">
    <property type="entry name" value="PSP OPERON TRANSCRIPTIONAL ACTIVATOR"/>
    <property type="match status" value="1"/>
</dbReference>
<dbReference type="SMART" id="SM00382">
    <property type="entry name" value="AAA"/>
    <property type="match status" value="1"/>
</dbReference>
<dbReference type="InterPro" id="IPR025943">
    <property type="entry name" value="Sigma_54_int_dom_ATP-bd_2"/>
</dbReference>
<organism evidence="7 8">
    <name type="scientific">Abyssobacteria bacterium (strain SURF_5)</name>
    <dbReference type="NCBI Taxonomy" id="2093360"/>
    <lineage>
        <taxon>Bacteria</taxon>
        <taxon>Pseudomonadati</taxon>
        <taxon>Candidatus Hydrogenedentota</taxon>
        <taxon>Candidatus Abyssobacteria</taxon>
    </lineage>
</organism>
<keyword evidence="2" id="KW-0067">ATP-binding</keyword>
<keyword evidence="1" id="KW-0547">Nucleotide-binding</keyword>
<dbReference type="InterPro" id="IPR009057">
    <property type="entry name" value="Homeodomain-like_sf"/>
</dbReference>
<keyword evidence="5" id="KW-0804">Transcription</keyword>
<protein>
    <submittedName>
        <fullName evidence="7">Phage shock protein operon transcriptional activator</fullName>
    </submittedName>
</protein>
<dbReference type="Gene3D" id="1.10.10.60">
    <property type="entry name" value="Homeodomain-like"/>
    <property type="match status" value="1"/>
</dbReference>
<dbReference type="Pfam" id="PF02954">
    <property type="entry name" value="HTH_8"/>
    <property type="match status" value="1"/>
</dbReference>
<dbReference type="NCBIfam" id="TIGR02974">
    <property type="entry name" value="phageshock_pspF"/>
    <property type="match status" value="1"/>
</dbReference>
<dbReference type="PROSITE" id="PS00676">
    <property type="entry name" value="SIGMA54_INTERACT_2"/>
    <property type="match status" value="1"/>
</dbReference>
<dbReference type="Pfam" id="PF25601">
    <property type="entry name" value="AAA_lid_14"/>
    <property type="match status" value="1"/>
</dbReference>
<proteinExistence type="predicted"/>
<evidence type="ECO:0000256" key="5">
    <source>
        <dbReference type="ARBA" id="ARBA00023163"/>
    </source>
</evidence>
<name>A0A3A4NXV6_ABYX5</name>
<dbReference type="InterPro" id="IPR027417">
    <property type="entry name" value="P-loop_NTPase"/>
</dbReference>
<reference evidence="7 8" key="1">
    <citation type="journal article" date="2017" name="ISME J.">
        <title>Energy and carbon metabolisms in a deep terrestrial subsurface fluid microbial community.</title>
        <authorList>
            <person name="Momper L."/>
            <person name="Jungbluth S.P."/>
            <person name="Lee M.D."/>
            <person name="Amend J.P."/>
        </authorList>
    </citation>
    <scope>NUCLEOTIDE SEQUENCE [LARGE SCALE GENOMIC DNA]</scope>
    <source>
        <strain evidence="7">SURF_5</strain>
    </source>
</reference>
<dbReference type="InterPro" id="IPR025944">
    <property type="entry name" value="Sigma_54_int_dom_CS"/>
</dbReference>
<dbReference type="InterPro" id="IPR058031">
    <property type="entry name" value="AAA_lid_NorR"/>
</dbReference>
<evidence type="ECO:0000256" key="1">
    <source>
        <dbReference type="ARBA" id="ARBA00022741"/>
    </source>
</evidence>
<dbReference type="GO" id="GO:0005524">
    <property type="term" value="F:ATP binding"/>
    <property type="evidence" value="ECO:0007669"/>
    <property type="project" value="UniProtKB-KW"/>
</dbReference>
<dbReference type="GO" id="GO:0006355">
    <property type="term" value="P:regulation of DNA-templated transcription"/>
    <property type="evidence" value="ECO:0007669"/>
    <property type="project" value="InterPro"/>
</dbReference>
<dbReference type="Proteomes" id="UP000265882">
    <property type="component" value="Unassembled WGS sequence"/>
</dbReference>
<evidence type="ECO:0000313" key="8">
    <source>
        <dbReference type="Proteomes" id="UP000265882"/>
    </source>
</evidence>
<accession>A0A3A4NXV6</accession>
<dbReference type="FunFam" id="3.40.50.300:FF:000006">
    <property type="entry name" value="DNA-binding transcriptional regulator NtrC"/>
    <property type="match status" value="1"/>
</dbReference>
<evidence type="ECO:0000259" key="6">
    <source>
        <dbReference type="PROSITE" id="PS50045"/>
    </source>
</evidence>
<evidence type="ECO:0000313" key="7">
    <source>
        <dbReference type="EMBL" id="RJP20401.1"/>
    </source>
</evidence>
<dbReference type="GO" id="GO:0043565">
    <property type="term" value="F:sequence-specific DNA binding"/>
    <property type="evidence" value="ECO:0007669"/>
    <property type="project" value="InterPro"/>
</dbReference>
<dbReference type="AlphaFoldDB" id="A0A3A4NXV6"/>
<dbReference type="EMBL" id="QZKU01000077">
    <property type="protein sequence ID" value="RJP20401.1"/>
    <property type="molecule type" value="Genomic_DNA"/>
</dbReference>
<keyword evidence="3" id="KW-0805">Transcription regulation</keyword>
<dbReference type="PROSITE" id="PS00688">
    <property type="entry name" value="SIGMA54_INTERACT_3"/>
    <property type="match status" value="1"/>
</dbReference>
<dbReference type="PROSITE" id="PS50045">
    <property type="entry name" value="SIGMA54_INTERACT_4"/>
    <property type="match status" value="1"/>
</dbReference>
<dbReference type="PANTHER" id="PTHR32071">
    <property type="entry name" value="TRANSCRIPTIONAL REGULATORY PROTEIN"/>
    <property type="match status" value="1"/>
</dbReference>
<dbReference type="CDD" id="cd00009">
    <property type="entry name" value="AAA"/>
    <property type="match status" value="1"/>
</dbReference>
<dbReference type="InterPro" id="IPR003593">
    <property type="entry name" value="AAA+_ATPase"/>
</dbReference>